<sequence length="329" mass="35165">KNIITNNDNTGIRIAVANVSLTIRITNNTIINNTSSGDAGGISLTMGGASPAANAYITNNIIAGNTGNNQGGMYIQYWTFSLVSIKNNSFYNNYSSQNESGSAIRTYRYHTSYGTSVASHIDDNIFSNHKGNNLVYFDVGNVSSYLDIDFNGNNYIGNQTDYIIYQSGEASVDADSNYWGTVTESDIQSQIYDWNDDGSLGIVDYDPYLTAPNTDAPISPPTNLAKQTSGSSVLITWTANPESDVAGYKVHHGNFTGYGYSTSIDAGNVTSYTLTGASVDSSISVTAYDSDADGTDDQVEGHESWFAVVSPPLVWHIATTGSDETGDGS</sequence>
<dbReference type="SMART" id="SM00710">
    <property type="entry name" value="PbH1"/>
    <property type="match status" value="3"/>
</dbReference>
<dbReference type="EMBL" id="UINC01116230">
    <property type="protein sequence ID" value="SVC87820.1"/>
    <property type="molecule type" value="Genomic_DNA"/>
</dbReference>
<feature type="non-terminal residue" evidence="2">
    <location>
        <position position="1"/>
    </location>
</feature>
<evidence type="ECO:0000313" key="2">
    <source>
        <dbReference type="EMBL" id="SVC87820.1"/>
    </source>
</evidence>
<dbReference type="InterPro" id="IPR013783">
    <property type="entry name" value="Ig-like_fold"/>
</dbReference>
<accession>A0A382QSD7</accession>
<feature type="non-terminal residue" evidence="2">
    <location>
        <position position="329"/>
    </location>
</feature>
<dbReference type="InterPro" id="IPR006626">
    <property type="entry name" value="PbH1"/>
</dbReference>
<dbReference type="CDD" id="cd00063">
    <property type="entry name" value="FN3"/>
    <property type="match status" value="1"/>
</dbReference>
<dbReference type="InterPro" id="IPR036116">
    <property type="entry name" value="FN3_sf"/>
</dbReference>
<dbReference type="AlphaFoldDB" id="A0A382QSD7"/>
<dbReference type="InterPro" id="IPR011050">
    <property type="entry name" value="Pectin_lyase_fold/virulence"/>
</dbReference>
<proteinExistence type="predicted"/>
<dbReference type="SUPFAM" id="SSF49265">
    <property type="entry name" value="Fibronectin type III"/>
    <property type="match status" value="1"/>
</dbReference>
<feature type="domain" description="Fibronectin type-III" evidence="1">
    <location>
        <begin position="217"/>
        <end position="312"/>
    </location>
</feature>
<dbReference type="SUPFAM" id="SSF51126">
    <property type="entry name" value="Pectin lyase-like"/>
    <property type="match status" value="1"/>
</dbReference>
<dbReference type="InterPro" id="IPR003961">
    <property type="entry name" value="FN3_dom"/>
</dbReference>
<evidence type="ECO:0000259" key="1">
    <source>
        <dbReference type="PROSITE" id="PS50853"/>
    </source>
</evidence>
<reference evidence="2" key="1">
    <citation type="submission" date="2018-05" db="EMBL/GenBank/DDBJ databases">
        <authorList>
            <person name="Lanie J.A."/>
            <person name="Ng W.-L."/>
            <person name="Kazmierczak K.M."/>
            <person name="Andrzejewski T.M."/>
            <person name="Davidsen T.M."/>
            <person name="Wayne K.J."/>
            <person name="Tettelin H."/>
            <person name="Glass J.I."/>
            <person name="Rusch D."/>
            <person name="Podicherti R."/>
            <person name="Tsui H.-C.T."/>
            <person name="Winkler M.E."/>
        </authorList>
    </citation>
    <scope>NUCLEOTIDE SEQUENCE</scope>
</reference>
<organism evidence="2">
    <name type="scientific">marine metagenome</name>
    <dbReference type="NCBI Taxonomy" id="408172"/>
    <lineage>
        <taxon>unclassified sequences</taxon>
        <taxon>metagenomes</taxon>
        <taxon>ecological metagenomes</taxon>
    </lineage>
</organism>
<dbReference type="PROSITE" id="PS50853">
    <property type="entry name" value="FN3"/>
    <property type="match status" value="1"/>
</dbReference>
<gene>
    <name evidence="2" type="ORF">METZ01_LOCUS340674</name>
</gene>
<dbReference type="Gene3D" id="2.60.40.10">
    <property type="entry name" value="Immunoglobulins"/>
    <property type="match status" value="1"/>
</dbReference>
<protein>
    <recommendedName>
        <fullName evidence="1">Fibronectin type-III domain-containing protein</fullName>
    </recommendedName>
</protein>
<name>A0A382QSD7_9ZZZZ</name>